<reference evidence="2 3" key="1">
    <citation type="submission" date="2019-05" db="EMBL/GenBank/DDBJ databases">
        <title>Another draft genome of Portunus trituberculatus and its Hox gene families provides insights of decapod evolution.</title>
        <authorList>
            <person name="Jeong J.-H."/>
            <person name="Song I."/>
            <person name="Kim S."/>
            <person name="Choi T."/>
            <person name="Kim D."/>
            <person name="Ryu S."/>
            <person name="Kim W."/>
        </authorList>
    </citation>
    <scope>NUCLEOTIDE SEQUENCE [LARGE SCALE GENOMIC DNA]</scope>
    <source>
        <tissue evidence="2">Muscle</tissue>
    </source>
</reference>
<comment type="caution">
    <text evidence="2">The sequence shown here is derived from an EMBL/GenBank/DDBJ whole genome shotgun (WGS) entry which is preliminary data.</text>
</comment>
<evidence type="ECO:0000256" key="1">
    <source>
        <dbReference type="SAM" id="MobiDB-lite"/>
    </source>
</evidence>
<feature type="compositionally biased region" description="Low complexity" evidence="1">
    <location>
        <begin position="80"/>
        <end position="93"/>
    </location>
</feature>
<name>A0A5B7EZK9_PORTR</name>
<protein>
    <submittedName>
        <fullName evidence="2">Uncharacterized protein</fullName>
    </submittedName>
</protein>
<feature type="compositionally biased region" description="Polar residues" evidence="1">
    <location>
        <begin position="54"/>
        <end position="69"/>
    </location>
</feature>
<feature type="region of interest" description="Disordered" evidence="1">
    <location>
        <begin position="52"/>
        <end position="93"/>
    </location>
</feature>
<evidence type="ECO:0000313" key="3">
    <source>
        <dbReference type="Proteomes" id="UP000324222"/>
    </source>
</evidence>
<gene>
    <name evidence="2" type="ORF">E2C01_033726</name>
</gene>
<dbReference type="Proteomes" id="UP000324222">
    <property type="component" value="Unassembled WGS sequence"/>
</dbReference>
<accession>A0A5B7EZK9</accession>
<keyword evidence="3" id="KW-1185">Reference proteome</keyword>
<dbReference type="AlphaFoldDB" id="A0A5B7EZK9"/>
<dbReference type="EMBL" id="VSRR010004603">
    <property type="protein sequence ID" value="MPC40171.1"/>
    <property type="molecule type" value="Genomic_DNA"/>
</dbReference>
<proteinExistence type="predicted"/>
<evidence type="ECO:0000313" key="2">
    <source>
        <dbReference type="EMBL" id="MPC40171.1"/>
    </source>
</evidence>
<sequence>MKCNPVLIGASATVTSAPMPPVPLLPTTSLAALPPLHLLSYQWGKADTLPPSNPLHQTAFFTPSPTQHLHPSPPRVPSSPQTQPLTLMTQTLG</sequence>
<organism evidence="2 3">
    <name type="scientific">Portunus trituberculatus</name>
    <name type="common">Swimming crab</name>
    <name type="synonym">Neptunus trituberculatus</name>
    <dbReference type="NCBI Taxonomy" id="210409"/>
    <lineage>
        <taxon>Eukaryota</taxon>
        <taxon>Metazoa</taxon>
        <taxon>Ecdysozoa</taxon>
        <taxon>Arthropoda</taxon>
        <taxon>Crustacea</taxon>
        <taxon>Multicrustacea</taxon>
        <taxon>Malacostraca</taxon>
        <taxon>Eumalacostraca</taxon>
        <taxon>Eucarida</taxon>
        <taxon>Decapoda</taxon>
        <taxon>Pleocyemata</taxon>
        <taxon>Brachyura</taxon>
        <taxon>Eubrachyura</taxon>
        <taxon>Portunoidea</taxon>
        <taxon>Portunidae</taxon>
        <taxon>Portuninae</taxon>
        <taxon>Portunus</taxon>
    </lineage>
</organism>